<keyword evidence="5" id="KW-0812">Transmembrane</keyword>
<reference evidence="7" key="1">
    <citation type="journal article" date="2021" name="Nat. Commun.">
        <title>Genetic determinants of endophytism in the Arabidopsis root mycobiome.</title>
        <authorList>
            <person name="Mesny F."/>
            <person name="Miyauchi S."/>
            <person name="Thiergart T."/>
            <person name="Pickel B."/>
            <person name="Atanasova L."/>
            <person name="Karlsson M."/>
            <person name="Huettel B."/>
            <person name="Barry K.W."/>
            <person name="Haridas S."/>
            <person name="Chen C."/>
            <person name="Bauer D."/>
            <person name="Andreopoulos W."/>
            <person name="Pangilinan J."/>
            <person name="LaButti K."/>
            <person name="Riley R."/>
            <person name="Lipzen A."/>
            <person name="Clum A."/>
            <person name="Drula E."/>
            <person name="Henrissat B."/>
            <person name="Kohler A."/>
            <person name="Grigoriev I.V."/>
            <person name="Martin F.M."/>
            <person name="Hacquard S."/>
        </authorList>
    </citation>
    <scope>NUCLEOTIDE SEQUENCE</scope>
    <source>
        <strain evidence="7">MPI-SDFR-AT-0120</strain>
    </source>
</reference>
<evidence type="ECO:0000256" key="1">
    <source>
        <dbReference type="ARBA" id="ARBA00022630"/>
    </source>
</evidence>
<keyword evidence="1" id="KW-0285">Flavoprotein</keyword>
<dbReference type="GO" id="GO:0071949">
    <property type="term" value="F:FAD binding"/>
    <property type="evidence" value="ECO:0007669"/>
    <property type="project" value="InterPro"/>
</dbReference>
<dbReference type="SUPFAM" id="SSF51905">
    <property type="entry name" value="FAD/NAD(P)-binding domain"/>
    <property type="match status" value="1"/>
</dbReference>
<gene>
    <name evidence="7" type="ORF">FB567DRAFT_21840</name>
</gene>
<dbReference type="InterPro" id="IPR002938">
    <property type="entry name" value="FAD-bd"/>
</dbReference>
<keyword evidence="4" id="KW-0503">Monooxygenase</keyword>
<keyword evidence="8" id="KW-1185">Reference proteome</keyword>
<evidence type="ECO:0000256" key="4">
    <source>
        <dbReference type="ARBA" id="ARBA00023033"/>
    </source>
</evidence>
<dbReference type="Proteomes" id="UP000813461">
    <property type="component" value="Unassembled WGS sequence"/>
</dbReference>
<dbReference type="OrthoDB" id="655030at2759"/>
<dbReference type="PRINTS" id="PR00420">
    <property type="entry name" value="RNGMNOXGNASE"/>
</dbReference>
<accession>A0A8K0RHN5</accession>
<evidence type="ECO:0000259" key="6">
    <source>
        <dbReference type="Pfam" id="PF01494"/>
    </source>
</evidence>
<protein>
    <recommendedName>
        <fullName evidence="6">FAD-binding domain-containing protein</fullName>
    </recommendedName>
</protein>
<feature type="transmembrane region" description="Helical" evidence="5">
    <location>
        <begin position="401"/>
        <end position="420"/>
    </location>
</feature>
<feature type="domain" description="FAD-binding" evidence="6">
    <location>
        <begin position="179"/>
        <end position="386"/>
    </location>
</feature>
<evidence type="ECO:0000313" key="8">
    <source>
        <dbReference type="Proteomes" id="UP000813461"/>
    </source>
</evidence>
<evidence type="ECO:0000313" key="7">
    <source>
        <dbReference type="EMBL" id="KAH7095165.1"/>
    </source>
</evidence>
<dbReference type="Pfam" id="PF01494">
    <property type="entry name" value="FAD_binding_3"/>
    <property type="match status" value="1"/>
</dbReference>
<organism evidence="7 8">
    <name type="scientific">Paraphoma chrysanthemicola</name>
    <dbReference type="NCBI Taxonomy" id="798071"/>
    <lineage>
        <taxon>Eukaryota</taxon>
        <taxon>Fungi</taxon>
        <taxon>Dikarya</taxon>
        <taxon>Ascomycota</taxon>
        <taxon>Pezizomycotina</taxon>
        <taxon>Dothideomycetes</taxon>
        <taxon>Pleosporomycetidae</taxon>
        <taxon>Pleosporales</taxon>
        <taxon>Pleosporineae</taxon>
        <taxon>Phaeosphaeriaceae</taxon>
        <taxon>Paraphoma</taxon>
    </lineage>
</organism>
<dbReference type="GO" id="GO:0004497">
    <property type="term" value="F:monooxygenase activity"/>
    <property type="evidence" value="ECO:0007669"/>
    <property type="project" value="UniProtKB-KW"/>
</dbReference>
<keyword evidence="5" id="KW-1133">Transmembrane helix</keyword>
<evidence type="ECO:0000256" key="5">
    <source>
        <dbReference type="SAM" id="Phobius"/>
    </source>
</evidence>
<evidence type="ECO:0000256" key="2">
    <source>
        <dbReference type="ARBA" id="ARBA00022827"/>
    </source>
</evidence>
<dbReference type="InterPro" id="IPR036188">
    <property type="entry name" value="FAD/NAD-bd_sf"/>
</dbReference>
<keyword evidence="5" id="KW-0472">Membrane</keyword>
<evidence type="ECO:0000256" key="3">
    <source>
        <dbReference type="ARBA" id="ARBA00023002"/>
    </source>
</evidence>
<keyword evidence="3" id="KW-0560">Oxidoreductase</keyword>
<dbReference type="PANTHER" id="PTHR46972:SF1">
    <property type="entry name" value="FAD DEPENDENT OXIDOREDUCTASE DOMAIN-CONTAINING PROTEIN"/>
    <property type="match status" value="1"/>
</dbReference>
<keyword evidence="2" id="KW-0274">FAD</keyword>
<sequence length="425" mass="47279">MSPPSLQKHDLAGKRIIVSGAGLSGLAFVCALERYWSHDHPKPELVVYERSAAVLDRKREGYTMNIKPESGLHALEELGLLEAALSNSTVGTNGIQPLPTFWTKEWKPMLDLNTPEKLKQASQGKGNTTIRLVRHVLRDILLDSVPAHIKIHWERGCSSAQVLEGGRMRIDLNDGSYDECDLLIAADGANSKVRSVLLPDETLSYTGANCIMGTSRFPSGKPEILRENWGMSISGRGVPFLTFPVDQTTGVWALTYKSGQPRKRIRGDEAAERKGEILAEVRERGNMFHEPFNQFVEATDPLTLQVFSAMHKYPIDHAQKLSHANVILIGDANHPMSPFSGNGANMALLDAVVLAQQLSTCSSLRTAVETFDEESIPRSQKAIDRSHWTIELLHARGVKFWILRCFLVFVSLFIRLKMLLNSFKS</sequence>
<comment type="caution">
    <text evidence="7">The sequence shown here is derived from an EMBL/GenBank/DDBJ whole genome shotgun (WGS) entry which is preliminary data.</text>
</comment>
<dbReference type="EMBL" id="JAGMVJ010000001">
    <property type="protein sequence ID" value="KAH7095165.1"/>
    <property type="molecule type" value="Genomic_DNA"/>
</dbReference>
<name>A0A8K0RHN5_9PLEO</name>
<dbReference type="AlphaFoldDB" id="A0A8K0RHN5"/>
<proteinExistence type="predicted"/>
<dbReference type="Gene3D" id="3.50.50.60">
    <property type="entry name" value="FAD/NAD(P)-binding domain"/>
    <property type="match status" value="1"/>
</dbReference>
<dbReference type="PANTHER" id="PTHR46972">
    <property type="entry name" value="MONOOXYGENASE ASQM-RELATED"/>
    <property type="match status" value="1"/>
</dbReference>